<protein>
    <submittedName>
        <fullName evidence="3">Uncharacterized protein</fullName>
    </submittedName>
</protein>
<dbReference type="Gene3D" id="3.30.559.10">
    <property type="entry name" value="Chloramphenicol acetyltransferase-like domain"/>
    <property type="match status" value="2"/>
</dbReference>
<dbReference type="EMBL" id="OU466863">
    <property type="protein sequence ID" value="CAH2079786.1"/>
    <property type="molecule type" value="Genomic_DNA"/>
</dbReference>
<dbReference type="InterPro" id="IPR051504">
    <property type="entry name" value="Plant_metabolite_acyltrans"/>
</dbReference>
<accession>A0AAU9T9F5</accession>
<dbReference type="GO" id="GO:0016747">
    <property type="term" value="F:acyltransferase activity, transferring groups other than amino-acyl groups"/>
    <property type="evidence" value="ECO:0007669"/>
    <property type="project" value="UniProtKB-ARBA"/>
</dbReference>
<dbReference type="InterPro" id="IPR023213">
    <property type="entry name" value="CAT-like_dom_sf"/>
</dbReference>
<evidence type="ECO:0000313" key="3">
    <source>
        <dbReference type="EMBL" id="CAH2079786.1"/>
    </source>
</evidence>
<evidence type="ECO:0000256" key="2">
    <source>
        <dbReference type="ARBA" id="ARBA00023315"/>
    </source>
</evidence>
<dbReference type="PANTHER" id="PTHR31625">
    <property type="match status" value="1"/>
</dbReference>
<gene>
    <name evidence="3" type="ORF">TAV2_LOCUS22634</name>
</gene>
<keyword evidence="2" id="KW-0012">Acyltransferase</keyword>
<sequence length="381" mass="43082">MKLIFYKLTESSPELFHTLILPKVELSHSLVLRLYLPLAHRLKWDPQDPKPCIVISKYDTVSLTIIKTTADFSSVFRQRTTSGHRVTSSGTRVNVAVLFLKVTLFPNQGFCIGITSHHSILDVHYDKAMESPLIPEDLTPSFDCTVINVPRRLEAKMMEFLLYLSKDIDNLRSLKPPPADQLSEKLRERAKKDSPRSLLELHLSTFVIGYAYAWTCLVRAHGGHANRPVYLFYVADFRHWFNPQVLATYFGNGVFPTGCFGYEARAFLEEDGFVKAVEILSDLVKRLDSQGIESHLEAYVEGRNKIKQGAQIGTVSGSTQLGVHGLDFGWGRPVETEFVSIDRNEAFSMSERRYEPGGVEMGVCLKMSEIKIFLSLFKNGI</sequence>
<proteinExistence type="predicted"/>
<keyword evidence="1" id="KW-0808">Transferase</keyword>
<dbReference type="Pfam" id="PF02458">
    <property type="entry name" value="Transferase"/>
    <property type="match status" value="1"/>
</dbReference>
<dbReference type="Proteomes" id="UP000836841">
    <property type="component" value="Chromosome 7"/>
</dbReference>
<name>A0AAU9T9F5_THLAR</name>
<dbReference type="AlphaFoldDB" id="A0AAU9T9F5"/>
<organism evidence="3 4">
    <name type="scientific">Thlaspi arvense</name>
    <name type="common">Field penny-cress</name>
    <dbReference type="NCBI Taxonomy" id="13288"/>
    <lineage>
        <taxon>Eukaryota</taxon>
        <taxon>Viridiplantae</taxon>
        <taxon>Streptophyta</taxon>
        <taxon>Embryophyta</taxon>
        <taxon>Tracheophyta</taxon>
        <taxon>Spermatophyta</taxon>
        <taxon>Magnoliopsida</taxon>
        <taxon>eudicotyledons</taxon>
        <taxon>Gunneridae</taxon>
        <taxon>Pentapetalae</taxon>
        <taxon>rosids</taxon>
        <taxon>malvids</taxon>
        <taxon>Brassicales</taxon>
        <taxon>Brassicaceae</taxon>
        <taxon>Thlaspideae</taxon>
        <taxon>Thlaspi</taxon>
    </lineage>
</organism>
<evidence type="ECO:0000313" key="4">
    <source>
        <dbReference type="Proteomes" id="UP000836841"/>
    </source>
</evidence>
<evidence type="ECO:0000256" key="1">
    <source>
        <dbReference type="ARBA" id="ARBA00022679"/>
    </source>
</evidence>
<keyword evidence="4" id="KW-1185">Reference proteome</keyword>
<reference evidence="3 4" key="1">
    <citation type="submission" date="2022-03" db="EMBL/GenBank/DDBJ databases">
        <authorList>
            <person name="Nunn A."/>
            <person name="Chopra R."/>
            <person name="Nunn A."/>
            <person name="Contreras Garrido A."/>
        </authorList>
    </citation>
    <scope>NUCLEOTIDE SEQUENCE [LARGE SCALE GENOMIC DNA]</scope>
</reference>